<organism evidence="2 3">
    <name type="scientific">Salinimonas sediminis</name>
    <dbReference type="NCBI Taxonomy" id="2303538"/>
    <lineage>
        <taxon>Bacteria</taxon>
        <taxon>Pseudomonadati</taxon>
        <taxon>Pseudomonadota</taxon>
        <taxon>Gammaproteobacteria</taxon>
        <taxon>Alteromonadales</taxon>
        <taxon>Alteromonadaceae</taxon>
        <taxon>Alteromonas/Salinimonas group</taxon>
        <taxon>Salinimonas</taxon>
    </lineage>
</organism>
<sequence length="128" mass="14334">MAGTTRKLRWLALVSYVLLLAWVIIWQSMLTTTYSYSAIFILLLYAGPLLLPAKGMLTANPYTHAWANFITLFYLIHGITVAYAVPAERLYAIIEILLASGMFTGCSMFARFRGRELGLGLKKAKKLP</sequence>
<evidence type="ECO:0000256" key="1">
    <source>
        <dbReference type="SAM" id="Phobius"/>
    </source>
</evidence>
<keyword evidence="1" id="KW-1133">Transmembrane helix</keyword>
<dbReference type="Proteomes" id="UP000262073">
    <property type="component" value="Chromosome"/>
</dbReference>
<dbReference type="Pfam" id="PF09842">
    <property type="entry name" value="DUF2069"/>
    <property type="match status" value="1"/>
</dbReference>
<feature type="transmembrane region" description="Helical" evidence="1">
    <location>
        <begin position="91"/>
        <end position="112"/>
    </location>
</feature>
<evidence type="ECO:0000313" key="2">
    <source>
        <dbReference type="EMBL" id="AXR08489.1"/>
    </source>
</evidence>
<proteinExistence type="predicted"/>
<protein>
    <submittedName>
        <fullName evidence="2">DUF2069 domain-containing protein</fullName>
    </submittedName>
</protein>
<dbReference type="OrthoDB" id="5569826at2"/>
<feature type="transmembrane region" description="Helical" evidence="1">
    <location>
        <begin position="65"/>
        <end position="85"/>
    </location>
</feature>
<dbReference type="InterPro" id="IPR018643">
    <property type="entry name" value="DUF2069_membrane"/>
</dbReference>
<name>A0A346NSI2_9ALTE</name>
<dbReference type="EMBL" id="CP031769">
    <property type="protein sequence ID" value="AXR08489.1"/>
    <property type="molecule type" value="Genomic_DNA"/>
</dbReference>
<evidence type="ECO:0000313" key="3">
    <source>
        <dbReference type="Proteomes" id="UP000262073"/>
    </source>
</evidence>
<reference evidence="2 3" key="1">
    <citation type="submission" date="2018-08" db="EMBL/GenBank/DDBJ databases">
        <title>Salinimonas sediminis sp. nov., a piezophilic bacterium isolated from a deep-sea sediment sample from the New Britain Trench.</title>
        <authorList>
            <person name="Cao J."/>
        </authorList>
    </citation>
    <scope>NUCLEOTIDE SEQUENCE [LARGE SCALE GENOMIC DNA]</scope>
    <source>
        <strain evidence="2 3">N102</strain>
    </source>
</reference>
<dbReference type="KEGG" id="salm:D0Y50_10815"/>
<accession>A0A346NSI2</accession>
<dbReference type="AlphaFoldDB" id="A0A346NSI2"/>
<keyword evidence="3" id="KW-1185">Reference proteome</keyword>
<keyword evidence="1" id="KW-0812">Transmembrane</keyword>
<gene>
    <name evidence="2" type="ORF">D0Y50_10815</name>
</gene>
<feature type="transmembrane region" description="Helical" evidence="1">
    <location>
        <begin position="34"/>
        <end position="53"/>
    </location>
</feature>
<feature type="transmembrane region" description="Helical" evidence="1">
    <location>
        <begin position="10"/>
        <end position="28"/>
    </location>
</feature>
<keyword evidence="1" id="KW-0472">Membrane</keyword>